<evidence type="ECO:0008006" key="3">
    <source>
        <dbReference type="Google" id="ProtNLM"/>
    </source>
</evidence>
<dbReference type="EMBL" id="JBHRYC010000040">
    <property type="protein sequence ID" value="MFC3637639.1"/>
    <property type="molecule type" value="Genomic_DNA"/>
</dbReference>
<protein>
    <recommendedName>
        <fullName evidence="3">Cysteine rich repeat protein</fullName>
    </recommendedName>
</protein>
<dbReference type="Proteomes" id="UP001595704">
    <property type="component" value="Unassembled WGS sequence"/>
</dbReference>
<evidence type="ECO:0000313" key="2">
    <source>
        <dbReference type="Proteomes" id="UP001595704"/>
    </source>
</evidence>
<comment type="caution">
    <text evidence="1">The sequence shown here is derived from an EMBL/GenBank/DDBJ whole genome shotgun (WGS) entry which is preliminary data.</text>
</comment>
<accession>A0ABV7UG05</accession>
<dbReference type="RefSeq" id="WP_191320573.1">
    <property type="nucleotide sequence ID" value="NZ_BNCG01000019.1"/>
</dbReference>
<evidence type="ECO:0000313" key="1">
    <source>
        <dbReference type="EMBL" id="MFC3637639.1"/>
    </source>
</evidence>
<sequence length="98" mass="10130">MTSTPSFCTLSFCRQYAIPRLIAVVLAGAIGATSAIQMVDAAQATGLQTPRDCAAAVGGQCAVGTAFLLPRANAAASYERCLTQVYRACANSDAARRL</sequence>
<proteinExistence type="predicted"/>
<gene>
    <name evidence="1" type="ORF">ACFONL_09655</name>
</gene>
<name>A0ABV7UG05_9HYPH</name>
<keyword evidence="2" id="KW-1185">Reference proteome</keyword>
<organism evidence="1 2">
    <name type="scientific">Camelimonas fluminis</name>
    <dbReference type="NCBI Taxonomy" id="1576911"/>
    <lineage>
        <taxon>Bacteria</taxon>
        <taxon>Pseudomonadati</taxon>
        <taxon>Pseudomonadota</taxon>
        <taxon>Alphaproteobacteria</taxon>
        <taxon>Hyphomicrobiales</taxon>
        <taxon>Chelatococcaceae</taxon>
        <taxon>Camelimonas</taxon>
    </lineage>
</organism>
<reference evidence="2" key="1">
    <citation type="journal article" date="2019" name="Int. J. Syst. Evol. Microbiol.">
        <title>The Global Catalogue of Microorganisms (GCM) 10K type strain sequencing project: providing services to taxonomists for standard genome sequencing and annotation.</title>
        <authorList>
            <consortium name="The Broad Institute Genomics Platform"/>
            <consortium name="The Broad Institute Genome Sequencing Center for Infectious Disease"/>
            <person name="Wu L."/>
            <person name="Ma J."/>
        </authorList>
    </citation>
    <scope>NUCLEOTIDE SEQUENCE [LARGE SCALE GENOMIC DNA]</scope>
    <source>
        <strain evidence="2">KCTC 42282</strain>
    </source>
</reference>